<gene>
    <name evidence="1" type="ORF">Tci_664385</name>
</gene>
<comment type="caution">
    <text evidence="1">The sequence shown here is derived from an EMBL/GenBank/DDBJ whole genome shotgun (WGS) entry which is preliminary data.</text>
</comment>
<keyword evidence="1" id="KW-0808">Transferase</keyword>
<organism evidence="1">
    <name type="scientific">Tanacetum cinerariifolium</name>
    <name type="common">Dalmatian daisy</name>
    <name type="synonym">Chrysanthemum cinerariifolium</name>
    <dbReference type="NCBI Taxonomy" id="118510"/>
    <lineage>
        <taxon>Eukaryota</taxon>
        <taxon>Viridiplantae</taxon>
        <taxon>Streptophyta</taxon>
        <taxon>Embryophyta</taxon>
        <taxon>Tracheophyta</taxon>
        <taxon>Spermatophyta</taxon>
        <taxon>Magnoliopsida</taxon>
        <taxon>eudicotyledons</taxon>
        <taxon>Gunneridae</taxon>
        <taxon>Pentapetalae</taxon>
        <taxon>asterids</taxon>
        <taxon>campanulids</taxon>
        <taxon>Asterales</taxon>
        <taxon>Asteraceae</taxon>
        <taxon>Asteroideae</taxon>
        <taxon>Anthemideae</taxon>
        <taxon>Anthemidinae</taxon>
        <taxon>Tanacetum</taxon>
    </lineage>
</organism>
<keyword evidence="1" id="KW-0675">Receptor</keyword>
<keyword evidence="1" id="KW-0430">Lectin</keyword>
<sequence length="52" mass="5195">IVIPAGKSSFLLVSYSCCLAAQRTNGSGSVGASLTATTDATPWLSPSGHLSL</sequence>
<proteinExistence type="predicted"/>
<protein>
    <submittedName>
        <fullName evidence="1">G-type lectin S-receptor-like serine/threonine-protein kinase LECRK3</fullName>
    </submittedName>
</protein>
<keyword evidence="1" id="KW-0418">Kinase</keyword>
<dbReference type="GO" id="GO:0030246">
    <property type="term" value="F:carbohydrate binding"/>
    <property type="evidence" value="ECO:0007669"/>
    <property type="project" value="UniProtKB-KW"/>
</dbReference>
<evidence type="ECO:0000313" key="1">
    <source>
        <dbReference type="EMBL" id="GFA92413.1"/>
    </source>
</evidence>
<name>A0A699KFN1_TANCI</name>
<dbReference type="EMBL" id="BKCJ010515175">
    <property type="protein sequence ID" value="GFA92413.1"/>
    <property type="molecule type" value="Genomic_DNA"/>
</dbReference>
<dbReference type="GO" id="GO:0016301">
    <property type="term" value="F:kinase activity"/>
    <property type="evidence" value="ECO:0007669"/>
    <property type="project" value="UniProtKB-KW"/>
</dbReference>
<dbReference type="AlphaFoldDB" id="A0A699KFN1"/>
<feature type="non-terminal residue" evidence="1">
    <location>
        <position position="1"/>
    </location>
</feature>
<accession>A0A699KFN1</accession>
<reference evidence="1" key="1">
    <citation type="journal article" date="2019" name="Sci. Rep.">
        <title>Draft genome of Tanacetum cinerariifolium, the natural source of mosquito coil.</title>
        <authorList>
            <person name="Yamashiro T."/>
            <person name="Shiraishi A."/>
            <person name="Satake H."/>
            <person name="Nakayama K."/>
        </authorList>
    </citation>
    <scope>NUCLEOTIDE SEQUENCE</scope>
</reference>